<evidence type="ECO:0000259" key="5">
    <source>
        <dbReference type="Pfam" id="PF23598"/>
    </source>
</evidence>
<dbReference type="InterPro" id="IPR027417">
    <property type="entry name" value="P-loop_NTPase"/>
</dbReference>
<evidence type="ECO:0000313" key="6">
    <source>
        <dbReference type="EMBL" id="CAK9216671.1"/>
    </source>
</evidence>
<dbReference type="SUPFAM" id="SSF52058">
    <property type="entry name" value="L domain-like"/>
    <property type="match status" value="1"/>
</dbReference>
<dbReference type="InterPro" id="IPR042197">
    <property type="entry name" value="Apaf_helical"/>
</dbReference>
<keyword evidence="7" id="KW-1185">Reference proteome</keyword>
<organism evidence="6 7">
    <name type="scientific">Sphagnum troendelagicum</name>
    <dbReference type="NCBI Taxonomy" id="128251"/>
    <lineage>
        <taxon>Eukaryota</taxon>
        <taxon>Viridiplantae</taxon>
        <taxon>Streptophyta</taxon>
        <taxon>Embryophyta</taxon>
        <taxon>Bryophyta</taxon>
        <taxon>Sphagnophytina</taxon>
        <taxon>Sphagnopsida</taxon>
        <taxon>Sphagnales</taxon>
        <taxon>Sphagnaceae</taxon>
        <taxon>Sphagnum</taxon>
    </lineage>
</organism>
<dbReference type="Pfam" id="PF23559">
    <property type="entry name" value="WHD_DRP"/>
    <property type="match status" value="1"/>
</dbReference>
<dbReference type="Gene3D" id="3.80.10.10">
    <property type="entry name" value="Ribonuclease Inhibitor"/>
    <property type="match status" value="2"/>
</dbReference>
<dbReference type="Gene3D" id="3.40.50.300">
    <property type="entry name" value="P-loop containing nucleotide triphosphate hydrolases"/>
    <property type="match status" value="1"/>
</dbReference>
<evidence type="ECO:0000259" key="4">
    <source>
        <dbReference type="Pfam" id="PF23559"/>
    </source>
</evidence>
<dbReference type="Gene3D" id="1.10.8.430">
    <property type="entry name" value="Helical domain of apoptotic protease-activating factors"/>
    <property type="match status" value="1"/>
</dbReference>
<keyword evidence="2" id="KW-0611">Plant defense</keyword>
<dbReference type="PANTHER" id="PTHR36766:SF30">
    <property type="entry name" value="TIR-NBS TYPE DISEASE RESISTANCE PROTEIN-RELATED"/>
    <property type="match status" value="1"/>
</dbReference>
<evidence type="ECO:0000313" key="7">
    <source>
        <dbReference type="Proteomes" id="UP001497512"/>
    </source>
</evidence>
<evidence type="ECO:0000259" key="3">
    <source>
        <dbReference type="Pfam" id="PF00931"/>
    </source>
</evidence>
<feature type="domain" description="NB-ARC" evidence="3">
    <location>
        <begin position="11"/>
        <end position="160"/>
    </location>
</feature>
<feature type="domain" description="Disease resistance R13L4/SHOC-2-like LRR" evidence="5">
    <location>
        <begin position="413"/>
        <end position="662"/>
    </location>
</feature>
<dbReference type="Pfam" id="PF00931">
    <property type="entry name" value="NB-ARC"/>
    <property type="match status" value="1"/>
</dbReference>
<dbReference type="PRINTS" id="PR00364">
    <property type="entry name" value="DISEASERSIST"/>
</dbReference>
<evidence type="ECO:0008006" key="8">
    <source>
        <dbReference type="Google" id="ProtNLM"/>
    </source>
</evidence>
<feature type="domain" description="Disease resistance protein winged helix" evidence="4">
    <location>
        <begin position="248"/>
        <end position="320"/>
    </location>
</feature>
<dbReference type="PANTHER" id="PTHR36766">
    <property type="entry name" value="PLANT BROAD-SPECTRUM MILDEW RESISTANCE PROTEIN RPW8"/>
    <property type="match status" value="1"/>
</dbReference>
<reference evidence="6" key="1">
    <citation type="submission" date="2024-02" db="EMBL/GenBank/DDBJ databases">
        <authorList>
            <consortium name="ELIXIR-Norway"/>
            <consortium name="Elixir Norway"/>
        </authorList>
    </citation>
    <scope>NUCLEOTIDE SEQUENCE</scope>
</reference>
<name>A0ABP0UC93_9BRYO</name>
<gene>
    <name evidence="6" type="ORF">CSSPTR1EN2_LOCUS13587</name>
</gene>
<dbReference type="InterPro" id="IPR002182">
    <property type="entry name" value="NB-ARC"/>
</dbReference>
<dbReference type="Proteomes" id="UP001497512">
    <property type="component" value="Chromosome 2"/>
</dbReference>
<protein>
    <recommendedName>
        <fullName evidence="8">NB-ARC domain-containing protein</fullName>
    </recommendedName>
</protein>
<evidence type="ECO:0000256" key="2">
    <source>
        <dbReference type="ARBA" id="ARBA00022821"/>
    </source>
</evidence>
<dbReference type="InterPro" id="IPR032675">
    <property type="entry name" value="LRR_dom_sf"/>
</dbReference>
<dbReference type="InterPro" id="IPR058922">
    <property type="entry name" value="WHD_DRP"/>
</dbReference>
<accession>A0ABP0UC93</accession>
<sequence>MLTSAGSDEPPKYVGVWGMGGVGKTLFLQTLYARAQVHDHFQGVKFIWRTVGQKPDITTLYRSLSEEVGQKPELYLDAVNYKPKLLSRLKQKRVFLVLDDVWKQQAFNALDLAKGKGSITLLSTRNQSLFERASPQITPVHITPLSKEDSWSLFCVNAFNPPFNVPCELEILAHSMADECQGLPLALKIIGGAMFGQNSRQWEPLLKKLTKSRMHEGPVEEELYERLKVGYDLLSDRLKKCFHYFAEFPEDSDIVFEEILFHWIGEGLVPEHHGDDPRADAISFLQKLWKQSFIESNGQFDSDECYLLNFKVHDVMRDLAFYLLESDCGTPPAKQLYLYGGGQSLEEIPQEWKIITEPPESECTTILKALRLSLDTNKFKNLPKLYAPELMFLLLGRNLIVSLPADISSCFPKLTVLNLRNGQFLRLPDELGNLKNLVCLDLSNCHELEILPATIRDLYKLKFLILDDCWGLKYLPSGMDNLSSLQVLHTAHCGCLIWAEHTLARAECGRLYSTVGASLEDICELHLLTELTIFSDEHPVLRSLKLPQNELPHSISSLTKLSLEIETVPADIAYCCLQLQELELRSSILKYLPESFTYPRAFPALIRFNLYCRNLIQFPQVDVGALPKLQTLDLTDCQSLKTLPLSLQLLTSLSKLIVVHCDVTLKNHCKINCDISSTWKKWHIMEESPATIRKMAAFPMTLRNWYASATSKNYIFDCHSNLETLSAYLNWKYADMCQRPLNAASKRPMNQV</sequence>
<keyword evidence="1" id="KW-0677">Repeat</keyword>
<proteinExistence type="predicted"/>
<dbReference type="EMBL" id="OZ019894">
    <property type="protein sequence ID" value="CAK9216671.1"/>
    <property type="molecule type" value="Genomic_DNA"/>
</dbReference>
<evidence type="ECO:0000256" key="1">
    <source>
        <dbReference type="ARBA" id="ARBA00022737"/>
    </source>
</evidence>
<dbReference type="SUPFAM" id="SSF52540">
    <property type="entry name" value="P-loop containing nucleoside triphosphate hydrolases"/>
    <property type="match status" value="1"/>
</dbReference>
<dbReference type="Pfam" id="PF23598">
    <property type="entry name" value="LRR_14"/>
    <property type="match status" value="1"/>
</dbReference>
<dbReference type="InterPro" id="IPR055414">
    <property type="entry name" value="LRR_R13L4/SHOC2-like"/>
</dbReference>